<dbReference type="InterPro" id="IPR052196">
    <property type="entry name" value="Bact_Kbp"/>
</dbReference>
<gene>
    <name evidence="3" type="ORF">UX01_C0014G0001</name>
</gene>
<dbReference type="CDD" id="cd00118">
    <property type="entry name" value="LysM"/>
    <property type="match status" value="2"/>
</dbReference>
<keyword evidence="1" id="KW-1133">Transmembrane helix</keyword>
<feature type="domain" description="LysM" evidence="2">
    <location>
        <begin position="79"/>
        <end position="126"/>
    </location>
</feature>
<dbReference type="InterPro" id="IPR036779">
    <property type="entry name" value="LysM_dom_sf"/>
</dbReference>
<dbReference type="InterPro" id="IPR018392">
    <property type="entry name" value="LysM"/>
</dbReference>
<dbReference type="Proteomes" id="UP000034078">
    <property type="component" value="Unassembled WGS sequence"/>
</dbReference>
<keyword evidence="1" id="KW-0812">Transmembrane</keyword>
<dbReference type="SUPFAM" id="SSF54106">
    <property type="entry name" value="LysM domain"/>
    <property type="match status" value="2"/>
</dbReference>
<reference evidence="3 4" key="1">
    <citation type="journal article" date="2015" name="Nature">
        <title>rRNA introns, odd ribosomes, and small enigmatic genomes across a large radiation of phyla.</title>
        <authorList>
            <person name="Brown C.T."/>
            <person name="Hug L.A."/>
            <person name="Thomas B.C."/>
            <person name="Sharon I."/>
            <person name="Castelle C.J."/>
            <person name="Singh A."/>
            <person name="Wilkins M.J."/>
            <person name="Williams K.H."/>
            <person name="Banfield J.F."/>
        </authorList>
    </citation>
    <scope>NUCLEOTIDE SEQUENCE [LARGE SCALE GENOMIC DNA]</scope>
</reference>
<keyword evidence="1" id="KW-0472">Membrane</keyword>
<dbReference type="PROSITE" id="PS51782">
    <property type="entry name" value="LYSM"/>
    <property type="match status" value="2"/>
</dbReference>
<dbReference type="Pfam" id="PF01476">
    <property type="entry name" value="LysM"/>
    <property type="match status" value="2"/>
</dbReference>
<dbReference type="PANTHER" id="PTHR34700:SF4">
    <property type="entry name" value="PHAGE-LIKE ELEMENT PBSX PROTEIN XKDP"/>
    <property type="match status" value="1"/>
</dbReference>
<dbReference type="SMART" id="SM00257">
    <property type="entry name" value="LysM"/>
    <property type="match status" value="2"/>
</dbReference>
<organism evidence="3 4">
    <name type="scientific">Candidatus Collierbacteria bacterium GW2011_GWB2_45_17</name>
    <dbReference type="NCBI Taxonomy" id="1618388"/>
    <lineage>
        <taxon>Bacteria</taxon>
        <taxon>Candidatus Collieribacteriota</taxon>
    </lineage>
</organism>
<comment type="caution">
    <text evidence="3">The sequence shown here is derived from an EMBL/GenBank/DDBJ whole genome shotgun (WGS) entry which is preliminary data.</text>
</comment>
<dbReference type="Gene3D" id="3.10.350.10">
    <property type="entry name" value="LysM domain"/>
    <property type="match status" value="2"/>
</dbReference>
<feature type="domain" description="LysM" evidence="2">
    <location>
        <begin position="162"/>
        <end position="211"/>
    </location>
</feature>
<evidence type="ECO:0000313" key="3">
    <source>
        <dbReference type="EMBL" id="KKT99011.1"/>
    </source>
</evidence>
<accession>A0A837IDG7</accession>
<proteinExistence type="predicted"/>
<dbReference type="AlphaFoldDB" id="A0A837IDG7"/>
<evidence type="ECO:0000256" key="1">
    <source>
        <dbReference type="SAM" id="Phobius"/>
    </source>
</evidence>
<evidence type="ECO:0000259" key="2">
    <source>
        <dbReference type="PROSITE" id="PS51782"/>
    </source>
</evidence>
<evidence type="ECO:0000313" key="4">
    <source>
        <dbReference type="Proteomes" id="UP000034078"/>
    </source>
</evidence>
<dbReference type="EMBL" id="LCKO01000014">
    <property type="protein sequence ID" value="KKT99011.1"/>
    <property type="molecule type" value="Genomic_DNA"/>
</dbReference>
<name>A0A837IDG7_9BACT</name>
<feature type="transmembrane region" description="Helical" evidence="1">
    <location>
        <begin position="25"/>
        <end position="45"/>
    </location>
</feature>
<dbReference type="PANTHER" id="PTHR34700">
    <property type="entry name" value="POTASSIUM BINDING PROTEIN KBP"/>
    <property type="match status" value="1"/>
</dbReference>
<protein>
    <recommendedName>
        <fullName evidence="2">LysM domain-containing protein</fullName>
    </recommendedName>
</protein>
<sequence>MKKGQSSSKGIKNILKFFKLNENTISTLMGAVVIVVIAGLIFNYFRTANLKTWQGVLLNEQETATTDIGEEGSNNKLIATYKVVKGDDLWHISEKYYKSGYNYVDIMSENKISGKGVITAGMELRIPKVEPKKITVLELKKEIALSDKGDVVKSDSSAIEVGEYTTQAGDSYWKIAVRAYGDGYKWTKIYWANKKLFADPDLIFTGVKITIPVLEK</sequence>